<sequence>MTKRKNSKFSVCKKIPLNYKNLWGAKKDKIKAVKVISRKIIRFSMYNLLIKFKQCLKNFYTNIHEQKFKGMFKLCMRSWAKTLDKFISFSESRLDVILYRVGFVLSLHQARQFINHGHLLVNDIRVYLPSTKIYRNYLISFSKNNIVFKRAMFLNIYSRLCYRSTLSHLEVNYKLLNIIFLWDPDFKNTFFPINTKYSLIPRFYK</sequence>
<name>A0A6C0X716_9CRYP</name>
<evidence type="ECO:0000256" key="5">
    <source>
        <dbReference type="ARBA" id="ARBA00023274"/>
    </source>
</evidence>
<evidence type="ECO:0000313" key="8">
    <source>
        <dbReference type="EMBL" id="QIC54968.1"/>
    </source>
</evidence>
<evidence type="ECO:0000256" key="2">
    <source>
        <dbReference type="ARBA" id="ARBA00022730"/>
    </source>
</evidence>
<organism evidence="8">
    <name type="scientific">Baffinella frigidus</name>
    <dbReference type="NCBI Taxonomy" id="2571260"/>
    <lineage>
        <taxon>Eukaryota</taxon>
        <taxon>Cryptophyceae</taxon>
        <taxon>Cryptomonadales</taxon>
        <taxon>Baffinellaceae</taxon>
        <taxon>Baffinella</taxon>
    </lineage>
</organism>
<reference evidence="8" key="1">
    <citation type="submission" date="2018-12" db="EMBL/GenBank/DDBJ databases">
        <authorList>
            <person name="hu s."/>
            <person name="Xu Y."/>
            <person name="Xu B."/>
            <person name="Li F."/>
        </authorList>
    </citation>
    <scope>NUCLEOTIDE SEQUENCE</scope>
</reference>
<dbReference type="Gene3D" id="1.10.1050.10">
    <property type="entry name" value="Ribosomal Protein S4 Delta 41, Chain A, domain 1"/>
    <property type="match status" value="1"/>
</dbReference>
<reference evidence="8" key="2">
    <citation type="journal article" date="2019" name="Mitochondrial DNA Part B Resour">
        <title>The complete mitochondrial genome of a marine microalgae Cryptophyceae sp. CCMP2293.</title>
        <authorList>
            <person name="Hu S."/>
            <person name="Xu Y."/>
            <person name="Xu B."/>
            <person name="Li F."/>
        </authorList>
    </citation>
    <scope>NUCLEOTIDE SEQUENCE</scope>
</reference>
<keyword evidence="2" id="KW-0699">rRNA-binding</keyword>
<dbReference type="GO" id="GO:0042274">
    <property type="term" value="P:ribosomal small subunit biogenesis"/>
    <property type="evidence" value="ECO:0007669"/>
    <property type="project" value="TreeGrafter"/>
</dbReference>
<gene>
    <name evidence="8" type="primary">rps4</name>
</gene>
<dbReference type="PANTHER" id="PTHR11831">
    <property type="entry name" value="30S 40S RIBOSOMAL PROTEIN"/>
    <property type="match status" value="1"/>
</dbReference>
<evidence type="ECO:0000256" key="1">
    <source>
        <dbReference type="ARBA" id="ARBA00007465"/>
    </source>
</evidence>
<dbReference type="SUPFAM" id="SSF55174">
    <property type="entry name" value="Alpha-L RNA-binding motif"/>
    <property type="match status" value="1"/>
</dbReference>
<dbReference type="PROSITE" id="PS50889">
    <property type="entry name" value="S4"/>
    <property type="match status" value="1"/>
</dbReference>
<keyword evidence="4 8" id="KW-0689">Ribosomal protein</keyword>
<dbReference type="GO" id="GO:0015935">
    <property type="term" value="C:small ribosomal subunit"/>
    <property type="evidence" value="ECO:0007669"/>
    <property type="project" value="TreeGrafter"/>
</dbReference>
<comment type="similarity">
    <text evidence="1">Belongs to the universal ribosomal protein uS4 family.</text>
</comment>
<evidence type="ECO:0000256" key="6">
    <source>
        <dbReference type="PROSITE-ProRule" id="PRU00182"/>
    </source>
</evidence>
<keyword evidence="5" id="KW-0687">Ribonucleoprotein</keyword>
<evidence type="ECO:0000259" key="7">
    <source>
        <dbReference type="SMART" id="SM00363"/>
    </source>
</evidence>
<evidence type="ECO:0000256" key="3">
    <source>
        <dbReference type="ARBA" id="ARBA00022884"/>
    </source>
</evidence>
<dbReference type="InterPro" id="IPR002942">
    <property type="entry name" value="S4_RNA-bd"/>
</dbReference>
<accession>A0A6C0X716</accession>
<dbReference type="AlphaFoldDB" id="A0A6C0X716"/>
<dbReference type="CDD" id="cd00165">
    <property type="entry name" value="S4"/>
    <property type="match status" value="1"/>
</dbReference>
<dbReference type="Gene3D" id="3.10.290.10">
    <property type="entry name" value="RNA-binding S4 domain"/>
    <property type="match status" value="1"/>
</dbReference>
<dbReference type="PANTHER" id="PTHR11831:SF4">
    <property type="entry name" value="SMALL RIBOSOMAL SUBUNIT PROTEIN US4M"/>
    <property type="match status" value="1"/>
</dbReference>
<keyword evidence="8" id="KW-0496">Mitochondrion</keyword>
<proteinExistence type="inferred from homology"/>
<dbReference type="Pfam" id="PF01479">
    <property type="entry name" value="S4"/>
    <property type="match status" value="1"/>
</dbReference>
<dbReference type="GO" id="GO:0003735">
    <property type="term" value="F:structural constituent of ribosome"/>
    <property type="evidence" value="ECO:0007669"/>
    <property type="project" value="TreeGrafter"/>
</dbReference>
<dbReference type="SMART" id="SM00363">
    <property type="entry name" value="S4"/>
    <property type="match status" value="1"/>
</dbReference>
<geneLocation type="mitochondrion" evidence="8"/>
<protein>
    <submittedName>
        <fullName evidence="8">Ribosomal protein S4</fullName>
    </submittedName>
</protein>
<dbReference type="InterPro" id="IPR036986">
    <property type="entry name" value="S4_RNA-bd_sf"/>
</dbReference>
<dbReference type="InterPro" id="IPR022801">
    <property type="entry name" value="Ribosomal_uS4"/>
</dbReference>
<evidence type="ECO:0000256" key="4">
    <source>
        <dbReference type="ARBA" id="ARBA00022980"/>
    </source>
</evidence>
<keyword evidence="3 6" id="KW-0694">RNA-binding</keyword>
<dbReference type="GO" id="GO:0019843">
    <property type="term" value="F:rRNA binding"/>
    <property type="evidence" value="ECO:0007669"/>
    <property type="project" value="UniProtKB-KW"/>
</dbReference>
<feature type="domain" description="RNA-binding S4" evidence="7">
    <location>
        <begin position="92"/>
        <end position="147"/>
    </location>
</feature>
<dbReference type="EMBL" id="MK292549">
    <property type="protein sequence ID" value="QIC54968.1"/>
    <property type="molecule type" value="Genomic_DNA"/>
</dbReference>